<gene>
    <name evidence="5" type="ORF">SNOG_15402</name>
</gene>
<dbReference type="GO" id="GO:0050661">
    <property type="term" value="F:NADP binding"/>
    <property type="evidence" value="ECO:0007669"/>
    <property type="project" value="InterPro"/>
</dbReference>
<dbReference type="Proteomes" id="UP000001055">
    <property type="component" value="Unassembled WGS sequence"/>
</dbReference>
<evidence type="ECO:0008006" key="7">
    <source>
        <dbReference type="Google" id="ProtNLM"/>
    </source>
</evidence>
<dbReference type="Pfam" id="PF00743">
    <property type="entry name" value="FMO-like"/>
    <property type="match status" value="1"/>
</dbReference>
<keyword evidence="2" id="KW-0285">Flavoprotein</keyword>
<dbReference type="OMA" id="ESLTWYL"/>
<evidence type="ECO:0000256" key="4">
    <source>
        <dbReference type="ARBA" id="ARBA00023002"/>
    </source>
</evidence>
<sequence>MTHQPAPNGSSHSPNTMVQSHVIDAARPMRIVCIGAGIRFPQEIKNLDLVIYEKNSDVGGTCAGYQFTFENNSQWSEFLAGGAEIQEYLTRTAKKYGVYNYCKFNHMFRSAKWHQDRGKWEVVVENLITHETFADTADVVLTASGILNKWDWPNIPGIHSFRVPKLHTACWDDSIDVEDKHVAVIGGGSSGIQLVPTLQPRVKHMDHYMKGKNWISPLGMGSGLLKSRGIKTGNFKHTAEELEQFRGEPDTYLTFRRKVEQELNAAQLSVFMGTQMQIEFYKMALDSHKSKLKDRPDIYDALTPSWVPGCRRLTPGPGYLEACCAENVEFISTDIKMIHANSIETIDGICRPIDILCCATGFDVPYPEAYLSVCPLAMPNLFMYLGPNGGPLAGSTVQMIEWLVQKMQREYIKSMVISPQANAAFSAHVNQYFKTTIFTQSCASWYKQGKSGDSRVVTPWPGSSVHARKALRSPRYEDFIYEVLPEVQDNCLAWLGNGMTQAQMQSEDTTDYLDGVAPGKM</sequence>
<dbReference type="PANTHER" id="PTHR42877:SF7">
    <property type="entry name" value="FLAVIN-BINDING MONOOXYGENASE-RELATED"/>
    <property type="match status" value="1"/>
</dbReference>
<evidence type="ECO:0000256" key="1">
    <source>
        <dbReference type="ARBA" id="ARBA00010139"/>
    </source>
</evidence>
<protein>
    <recommendedName>
        <fullName evidence="7">FAD/NAD(P)-binding domain-containing protein</fullName>
    </recommendedName>
</protein>
<dbReference type="Gene3D" id="3.50.50.60">
    <property type="entry name" value="FAD/NAD(P)-binding domain"/>
    <property type="match status" value="2"/>
</dbReference>
<dbReference type="AlphaFoldDB" id="Q0TYY7"/>
<proteinExistence type="inferred from homology"/>
<dbReference type="EMBL" id="CH445361">
    <property type="protein sequence ID" value="EAT77335.1"/>
    <property type="molecule type" value="Genomic_DNA"/>
</dbReference>
<evidence type="ECO:0000256" key="3">
    <source>
        <dbReference type="ARBA" id="ARBA00022827"/>
    </source>
</evidence>
<dbReference type="InterPro" id="IPR051209">
    <property type="entry name" value="FAD-bind_Monooxygenase_sf"/>
</dbReference>
<dbReference type="GO" id="GO:0050660">
    <property type="term" value="F:flavin adenine dinucleotide binding"/>
    <property type="evidence" value="ECO:0007669"/>
    <property type="project" value="InterPro"/>
</dbReference>
<dbReference type="SUPFAM" id="SSF51905">
    <property type="entry name" value="FAD/NAD(P)-binding domain"/>
    <property type="match status" value="2"/>
</dbReference>
<dbReference type="GO" id="GO:0004499">
    <property type="term" value="F:N,N-dimethylaniline monooxygenase activity"/>
    <property type="evidence" value="ECO:0007669"/>
    <property type="project" value="InterPro"/>
</dbReference>
<organism evidence="5 6">
    <name type="scientific">Phaeosphaeria nodorum (strain SN15 / ATCC MYA-4574 / FGSC 10173)</name>
    <name type="common">Glume blotch fungus</name>
    <name type="synonym">Parastagonospora nodorum</name>
    <dbReference type="NCBI Taxonomy" id="321614"/>
    <lineage>
        <taxon>Eukaryota</taxon>
        <taxon>Fungi</taxon>
        <taxon>Dikarya</taxon>
        <taxon>Ascomycota</taxon>
        <taxon>Pezizomycotina</taxon>
        <taxon>Dothideomycetes</taxon>
        <taxon>Pleosporomycetidae</taxon>
        <taxon>Pleosporales</taxon>
        <taxon>Pleosporineae</taxon>
        <taxon>Phaeosphaeriaceae</taxon>
        <taxon>Parastagonospora</taxon>
    </lineage>
</organism>
<evidence type="ECO:0000256" key="2">
    <source>
        <dbReference type="ARBA" id="ARBA00022630"/>
    </source>
</evidence>
<dbReference type="PANTHER" id="PTHR42877">
    <property type="entry name" value="L-ORNITHINE N(5)-MONOOXYGENASE-RELATED"/>
    <property type="match status" value="1"/>
</dbReference>
<keyword evidence="3" id="KW-0274">FAD</keyword>
<accession>Q0TYY7</accession>
<dbReference type="RefSeq" id="XP_001805552.1">
    <property type="nucleotide sequence ID" value="XM_001805500.1"/>
</dbReference>
<evidence type="ECO:0000313" key="6">
    <source>
        <dbReference type="Proteomes" id="UP000001055"/>
    </source>
</evidence>
<dbReference type="KEGG" id="pno:SNOG_15402"/>
<dbReference type="GeneID" id="5982481"/>
<name>Q0TYY7_PHANO</name>
<dbReference type="VEuPathDB" id="FungiDB:JI435_154020"/>
<dbReference type="InterPro" id="IPR036188">
    <property type="entry name" value="FAD/NAD-bd_sf"/>
</dbReference>
<keyword evidence="4" id="KW-0560">Oxidoreductase</keyword>
<dbReference type="InParanoid" id="Q0TYY7"/>
<dbReference type="InterPro" id="IPR020946">
    <property type="entry name" value="Flavin_mOase-like"/>
</dbReference>
<evidence type="ECO:0000313" key="5">
    <source>
        <dbReference type="EMBL" id="EAT77335.1"/>
    </source>
</evidence>
<dbReference type="GO" id="GO:0004497">
    <property type="term" value="F:monooxygenase activity"/>
    <property type="evidence" value="ECO:0000318"/>
    <property type="project" value="GO_Central"/>
</dbReference>
<comment type="similarity">
    <text evidence="1">Belongs to the FAD-binding monooxygenase family.</text>
</comment>
<reference evidence="6" key="1">
    <citation type="journal article" date="2007" name="Plant Cell">
        <title>Dothideomycete-plant interactions illuminated by genome sequencing and EST analysis of the wheat pathogen Stagonospora nodorum.</title>
        <authorList>
            <person name="Hane J.K."/>
            <person name="Lowe R.G."/>
            <person name="Solomon P.S."/>
            <person name="Tan K.C."/>
            <person name="Schoch C.L."/>
            <person name="Spatafora J.W."/>
            <person name="Crous P.W."/>
            <person name="Kodira C."/>
            <person name="Birren B.W."/>
            <person name="Galagan J.E."/>
            <person name="Torriani S.F."/>
            <person name="McDonald B.A."/>
            <person name="Oliver R.P."/>
        </authorList>
    </citation>
    <scope>NUCLEOTIDE SEQUENCE [LARGE SCALE GENOMIC DNA]</scope>
    <source>
        <strain evidence="6">SN15 / ATCC MYA-4574 / FGSC 10173</strain>
    </source>
</reference>